<evidence type="ECO:0000313" key="2">
    <source>
        <dbReference type="Proteomes" id="UP000288012"/>
    </source>
</evidence>
<evidence type="ECO:0000313" key="1">
    <source>
        <dbReference type="EMBL" id="RUQ85075.1"/>
    </source>
</evidence>
<dbReference type="EMBL" id="RZGR01000021">
    <property type="protein sequence ID" value="RUQ85075.1"/>
    <property type="molecule type" value="Genomic_DNA"/>
</dbReference>
<dbReference type="AlphaFoldDB" id="A0A433JIG4"/>
<gene>
    <name evidence="1" type="ORF">EKM59_07570</name>
</gene>
<name>A0A433JIG4_9GAMM</name>
<dbReference type="RefSeq" id="WP_126955015.1">
    <property type="nucleotide sequence ID" value="NZ_RZGR01000021.1"/>
</dbReference>
<proteinExistence type="predicted"/>
<reference evidence="1 2" key="1">
    <citation type="submission" date="2018-12" db="EMBL/GenBank/DDBJ databases">
        <title>Legionella sp,whole genome shotgun sequence.</title>
        <authorList>
            <person name="Wu H."/>
        </authorList>
    </citation>
    <scope>NUCLEOTIDE SEQUENCE [LARGE SCALE GENOMIC DNA]</scope>
    <source>
        <strain evidence="2">km714</strain>
    </source>
</reference>
<sequence>MLFSQLPTEIIQLFMQYTCIRDEKRSSGISSFFLSTHRENSTERLSRIKSNELNFNLLLSHIIANEKDGFAILHDKECMNSLIEQTPKNLPHWILGLAECQPNLVYFLLWVPAYKNLLTLEEFRHLQSYESFGKFIISNGILPPESELTDRCKMDIEDDFLFSNKV</sequence>
<keyword evidence="2" id="KW-1185">Reference proteome</keyword>
<comment type="caution">
    <text evidence="1">The sequence shown here is derived from an EMBL/GenBank/DDBJ whole genome shotgun (WGS) entry which is preliminary data.</text>
</comment>
<dbReference type="OrthoDB" id="5637520at2"/>
<accession>A0A433JIG4</accession>
<protein>
    <submittedName>
        <fullName evidence="1">Uncharacterized protein</fullName>
    </submittedName>
</protein>
<organism evidence="1 2">
    <name type="scientific">Legionella septentrionalis</name>
    <dbReference type="NCBI Taxonomy" id="2498109"/>
    <lineage>
        <taxon>Bacteria</taxon>
        <taxon>Pseudomonadati</taxon>
        <taxon>Pseudomonadota</taxon>
        <taxon>Gammaproteobacteria</taxon>
        <taxon>Legionellales</taxon>
        <taxon>Legionellaceae</taxon>
        <taxon>Legionella</taxon>
    </lineage>
</organism>
<dbReference type="Proteomes" id="UP000288012">
    <property type="component" value="Unassembled WGS sequence"/>
</dbReference>